<gene>
    <name evidence="1" type="ORF">DesU5LDRAFT_0316</name>
</gene>
<dbReference type="OrthoDB" id="5445431at2"/>
<name>I2PWX5_9BACT</name>
<organism evidence="1">
    <name type="scientific">Desulfovibrio sp. U5L</name>
    <dbReference type="NCBI Taxonomy" id="596152"/>
    <lineage>
        <taxon>Bacteria</taxon>
        <taxon>Pseudomonadati</taxon>
        <taxon>Thermodesulfobacteriota</taxon>
        <taxon>Desulfovibrionia</taxon>
        <taxon>Desulfovibrionales</taxon>
        <taxon>Desulfovibrionaceae</taxon>
        <taxon>Desulfovibrio</taxon>
    </lineage>
</organism>
<dbReference type="AlphaFoldDB" id="I2PWX5"/>
<dbReference type="EMBL" id="JH600068">
    <property type="protein sequence ID" value="EIG52031.1"/>
    <property type="molecule type" value="Genomic_DNA"/>
</dbReference>
<dbReference type="HOGENOM" id="CLU_045112_1_0_7"/>
<dbReference type="Gene3D" id="1.10.340.50">
    <property type="match status" value="1"/>
</dbReference>
<dbReference type="eggNOG" id="COG2197">
    <property type="taxonomic scope" value="Bacteria"/>
</dbReference>
<proteinExistence type="predicted"/>
<protein>
    <submittedName>
        <fullName evidence="1">Primase C terminal 1</fullName>
    </submittedName>
</protein>
<dbReference type="InterPro" id="IPR004322">
    <property type="entry name" value="Plasmid_replicase_bac"/>
</dbReference>
<sequence length="357" mass="41924">MFEDLSPPAQRFFSYLSNVPRWGNDKIINFFGKKEDIINIASYIELPNHRRYYMSFDLDYEGAAYIWVEENLPQPTITIINNQNAHATLHYELTTAVLLQIRGRDSYFSWRAKRYYDNVRESLRIRMDGDKGYAGFNTKNPLYKSPDGSKPKWKVYWYDKTYDLDYLNEFGSLTSGKKEIVDIDPNSRHMTLFNSCRKQAYSIVKDFTTFEGFNGAVHKVCNDFYSMHIQHIKKDHSFPQSEIDSIARSIANWTWSKRNDPHFSNYTKNKGIMNLQRTFTEKNSPEHLEEIKSNQQLGAYYAHDSRIEKTEEKIANAMNYLVSNEIQVTIPLLCQQTGLSKSTIYRYKNLIDSLDIK</sequence>
<dbReference type="STRING" id="596152.DesU5LDRAFT_0316"/>
<dbReference type="Pfam" id="PF03090">
    <property type="entry name" value="Replicase"/>
    <property type="match status" value="1"/>
</dbReference>
<evidence type="ECO:0000313" key="1">
    <source>
        <dbReference type="EMBL" id="EIG52031.1"/>
    </source>
</evidence>
<reference evidence="1" key="1">
    <citation type="submission" date="2011-11" db="EMBL/GenBank/DDBJ databases">
        <title>Improved High-Quality Draft sequence of Desulfovibrio sp. U5L.</title>
        <authorList>
            <consortium name="US DOE Joint Genome Institute"/>
            <person name="Lucas S."/>
            <person name="Han J."/>
            <person name="Lapidus A."/>
            <person name="Cheng J.-F."/>
            <person name="Goodwin L."/>
            <person name="Pitluck S."/>
            <person name="Peters L."/>
            <person name="Ovchinnikova G."/>
            <person name="Held B."/>
            <person name="Detter J.C."/>
            <person name="Han C."/>
            <person name="Tapia R."/>
            <person name="Land M."/>
            <person name="Hauser L."/>
            <person name="Kyrpides N."/>
            <person name="Ivanova N."/>
            <person name="Pagani I."/>
            <person name="Gabster J."/>
            <person name="Walker C."/>
            <person name="Stolyar S."/>
            <person name="Stahl D."/>
            <person name="Arkin A."/>
            <person name="Dehal P."/>
            <person name="Hazen T."/>
            <person name="Woyke T."/>
        </authorList>
    </citation>
    <scope>NUCLEOTIDE SEQUENCE [LARGE SCALE GENOMIC DNA]</scope>
    <source>
        <strain evidence="1">U5L</strain>
    </source>
</reference>
<accession>I2PWX5</accession>